<feature type="compositionally biased region" description="Basic and acidic residues" evidence="15">
    <location>
        <begin position="706"/>
        <end position="718"/>
    </location>
</feature>
<evidence type="ECO:0000256" key="15">
    <source>
        <dbReference type="SAM" id="MobiDB-lite"/>
    </source>
</evidence>
<dbReference type="EC" id="2.7.7.19" evidence="4"/>
<feature type="compositionally biased region" description="Polar residues" evidence="15">
    <location>
        <begin position="721"/>
        <end position="732"/>
    </location>
</feature>
<evidence type="ECO:0000259" key="17">
    <source>
        <dbReference type="Pfam" id="PF04928"/>
    </source>
</evidence>
<comment type="catalytic activity">
    <reaction evidence="12">
        <text>RNA(n) + ATP = RNA(n)-3'-adenine ribonucleotide + diphosphate</text>
        <dbReference type="Rhea" id="RHEA:11332"/>
        <dbReference type="Rhea" id="RHEA-COMP:14527"/>
        <dbReference type="Rhea" id="RHEA-COMP:17347"/>
        <dbReference type="ChEBI" id="CHEBI:30616"/>
        <dbReference type="ChEBI" id="CHEBI:33019"/>
        <dbReference type="ChEBI" id="CHEBI:140395"/>
        <dbReference type="ChEBI" id="CHEBI:173115"/>
        <dbReference type="EC" id="2.7.7.19"/>
    </reaction>
</comment>
<evidence type="ECO:0000256" key="11">
    <source>
        <dbReference type="ARBA" id="ARBA00023242"/>
    </source>
</evidence>
<dbReference type="FunFam" id="1.10.1410.10:FF:000001">
    <property type="entry name" value="Putative poly(A) polymerase gamma"/>
    <property type="match status" value="1"/>
</dbReference>
<evidence type="ECO:0000256" key="5">
    <source>
        <dbReference type="ARBA" id="ARBA00022664"/>
    </source>
</evidence>
<dbReference type="Pfam" id="PF04926">
    <property type="entry name" value="PAP_RNA-bind"/>
    <property type="match status" value="2"/>
</dbReference>
<dbReference type="PANTHER" id="PTHR10682:SF10">
    <property type="entry name" value="POLYNUCLEOTIDE ADENYLYLTRANSFERASE"/>
    <property type="match status" value="1"/>
</dbReference>
<dbReference type="Pfam" id="PF04928">
    <property type="entry name" value="PAP_central"/>
    <property type="match status" value="1"/>
</dbReference>
<evidence type="ECO:0000313" key="19">
    <source>
        <dbReference type="EMBL" id="PFX32736.1"/>
    </source>
</evidence>
<dbReference type="InterPro" id="IPR014492">
    <property type="entry name" value="PolyA_polymerase"/>
</dbReference>
<evidence type="ECO:0000256" key="6">
    <source>
        <dbReference type="ARBA" id="ARBA00022679"/>
    </source>
</evidence>
<comment type="similarity">
    <text evidence="3">Belongs to the poly(A) polymerase family.</text>
</comment>
<feature type="binding site" evidence="13">
    <location>
        <position position="106"/>
    </location>
    <ligand>
        <name>ATP</name>
        <dbReference type="ChEBI" id="CHEBI:30616"/>
    </ligand>
</feature>
<evidence type="ECO:0000256" key="12">
    <source>
        <dbReference type="ARBA" id="ARBA00048830"/>
    </source>
</evidence>
<feature type="binding site" evidence="13">
    <location>
        <position position="182"/>
    </location>
    <ligand>
        <name>ATP</name>
        <dbReference type="ChEBI" id="CHEBI:30616"/>
    </ligand>
</feature>
<feature type="domain" description="Poly(A) polymerase nucleotidyltransferase" evidence="18">
    <location>
        <begin position="18"/>
        <end position="162"/>
    </location>
</feature>
<feature type="domain" description="Poly(A) polymerase RNA-binding" evidence="16">
    <location>
        <begin position="522"/>
        <end position="590"/>
    </location>
</feature>
<evidence type="ECO:0000256" key="2">
    <source>
        <dbReference type="ARBA" id="ARBA00004123"/>
    </source>
</evidence>
<dbReference type="InterPro" id="IPR011068">
    <property type="entry name" value="NuclTrfase_I-like_C"/>
</dbReference>
<dbReference type="OrthoDB" id="412748at2759"/>
<name>A0A2B4STR8_STYPI</name>
<dbReference type="SUPFAM" id="SSF81301">
    <property type="entry name" value="Nucleotidyltransferase"/>
    <property type="match status" value="2"/>
</dbReference>
<feature type="compositionally biased region" description="Polar residues" evidence="15">
    <location>
        <begin position="641"/>
        <end position="655"/>
    </location>
</feature>
<feature type="binding site" evidence="13">
    <location>
        <begin position="97"/>
        <end position="99"/>
    </location>
    <ligand>
        <name>ATP</name>
        <dbReference type="ChEBI" id="CHEBI:30616"/>
    </ligand>
</feature>
<feature type="binding site" evidence="14">
    <location>
        <position position="112"/>
    </location>
    <ligand>
        <name>Mg(2+)</name>
        <dbReference type="ChEBI" id="CHEBI:18420"/>
        <label>1</label>
        <note>catalytic</note>
    </ligand>
</feature>
<reference evidence="20" key="1">
    <citation type="journal article" date="2017" name="bioRxiv">
        <title>Comparative analysis of the genomes of Stylophora pistillata and Acropora digitifera provides evidence for extensive differences between species of corals.</title>
        <authorList>
            <person name="Voolstra C.R."/>
            <person name="Li Y."/>
            <person name="Liew Y.J."/>
            <person name="Baumgarten S."/>
            <person name="Zoccola D."/>
            <person name="Flot J.-F."/>
            <person name="Tambutte S."/>
            <person name="Allemand D."/>
            <person name="Aranda M."/>
        </authorList>
    </citation>
    <scope>NUCLEOTIDE SEQUENCE [LARGE SCALE GENOMIC DNA]</scope>
</reference>
<dbReference type="Gene3D" id="1.10.1410.10">
    <property type="match status" value="1"/>
</dbReference>
<feature type="binding site" evidence="14">
    <location>
        <position position="110"/>
    </location>
    <ligand>
        <name>Mg(2+)</name>
        <dbReference type="ChEBI" id="CHEBI:18420"/>
        <label>1</label>
        <note>catalytic</note>
    </ligand>
</feature>
<dbReference type="Pfam" id="PF20750">
    <property type="entry name" value="PAP_NTPase"/>
    <property type="match status" value="1"/>
</dbReference>
<comment type="caution">
    <text evidence="19">The sequence shown here is derived from an EMBL/GenBank/DDBJ whole genome shotgun (WGS) entry which is preliminary data.</text>
</comment>
<dbReference type="EMBL" id="LSMT01000019">
    <property type="protein sequence ID" value="PFX32736.1"/>
    <property type="molecule type" value="Genomic_DNA"/>
</dbReference>
<dbReference type="GO" id="GO:1990817">
    <property type="term" value="F:poly(A) RNA polymerase activity"/>
    <property type="evidence" value="ECO:0007669"/>
    <property type="project" value="UniProtKB-EC"/>
</dbReference>
<evidence type="ECO:0000256" key="4">
    <source>
        <dbReference type="ARBA" id="ARBA00012388"/>
    </source>
</evidence>
<sequence>MSSFDLSSASGQTPKSYGITSPISLAGPKPGDVTLTKALEESLKPYGVFESEEELQHRIVVLGKLNTLVKQWIIDTSLAKNMPESVANSVGGKIFTFGSYRLGVHTKGADIDTLLVAPRHIERSDFFGTFYEILKNNEDVKELRAVENAFVPVIKLVFCNIEAVENAFVPVIKLVFCNIEMDLLFARLALPEVPDDLSLLDESLLKNLDPKCVRSLNGCRVTDEILHLVPNIENFRLTLRAVKLWAKNRGIYSNVLGFLGGVSWAMLVARTCQLYPNAVAATLLQKFFLVFSKWDWPNPVLLKNITQPTEKLGLNFPVWDPRINPADRYHLMPIITPAFPQQNSTFNVSMSTRAIMNEEFATGLTITSDVLIGKSTWDALFQPPNFFSKYKYMISCCFFCLNVKLSLHCAVVYNLNVHLRTVAIKVQCSSVLFDSLPVLADNALWQFYAPFIAGEFYSPHFRHYIVLSAISNSEEDHLEWIGLVESKVRILVSNLENTQYVMLAHVKPKSFGPLEPNKGSPTTRWFIGLQFEKKENVNVDLTGAIQMFTNTVHTQAVTAKMFKEGMRIEAEHVKKKQLSKYLPASVLKQKKKSSIVPPASVTAGGKSAKGDVSLDSTLNASDVSFEIASEPSNDSEELKGTSENSEEANVSTVSSSDDKKTYPDSTVSTVSVGEVTSSDTTAVSSQPSAASPDKPVGLKRAGSPPEDEKVSKKQRVDDAEITTTSSVNSLNGDNGRKRPNSDPIADGESPHNKKKKKESEDLDNVNANPQMDEGDVKGSTKTENSAKTGDNEPENLIDSRNPVESKDGVSTAVKRSISPTNEEKHAEKKLRSANEDLEKELTDEGPPPAGQIPVVKNAIKIKLK</sequence>
<keyword evidence="5" id="KW-0507">mRNA processing</keyword>
<evidence type="ECO:0000256" key="13">
    <source>
        <dbReference type="PIRSR" id="PIRSR018425-1"/>
    </source>
</evidence>
<comment type="cofactor">
    <cofactor evidence="14">
        <name>Mg(2+)</name>
        <dbReference type="ChEBI" id="CHEBI:18420"/>
    </cofactor>
    <text evidence="14">Binds 2 magnesium ions. Also active with manganese.</text>
</comment>
<dbReference type="PANTHER" id="PTHR10682">
    <property type="entry name" value="POLY A POLYMERASE"/>
    <property type="match status" value="1"/>
</dbReference>
<evidence type="ECO:0000256" key="8">
    <source>
        <dbReference type="ARBA" id="ARBA00022741"/>
    </source>
</evidence>
<feature type="binding site" evidence="13">
    <location>
        <position position="252"/>
    </location>
    <ligand>
        <name>ATP</name>
        <dbReference type="ChEBI" id="CHEBI:30616"/>
    </ligand>
</feature>
<dbReference type="InterPro" id="IPR043519">
    <property type="entry name" value="NT_sf"/>
</dbReference>
<dbReference type="InterPro" id="IPR007012">
    <property type="entry name" value="PolA_pol_cen_dom"/>
</dbReference>
<accession>A0A2B4STR8</accession>
<dbReference type="GO" id="GO:0003723">
    <property type="term" value="F:RNA binding"/>
    <property type="evidence" value="ECO:0007669"/>
    <property type="project" value="InterPro"/>
</dbReference>
<evidence type="ECO:0000256" key="3">
    <source>
        <dbReference type="ARBA" id="ARBA00010912"/>
    </source>
</evidence>
<dbReference type="STRING" id="50429.A0A2B4STR8"/>
<feature type="region of interest" description="Disordered" evidence="15">
    <location>
        <begin position="593"/>
        <end position="614"/>
    </location>
</feature>
<evidence type="ECO:0000256" key="7">
    <source>
        <dbReference type="ARBA" id="ARBA00022723"/>
    </source>
</evidence>
<feature type="region of interest" description="Disordered" evidence="15">
    <location>
        <begin position="1"/>
        <end position="23"/>
    </location>
</feature>
<comment type="subcellular location">
    <subcellularLocation>
        <location evidence="2">Nucleus</location>
    </subcellularLocation>
</comment>
<dbReference type="Proteomes" id="UP000225706">
    <property type="component" value="Unassembled WGS sequence"/>
</dbReference>
<proteinExistence type="inferred from homology"/>
<feature type="binding site" evidence="14">
    <location>
        <position position="110"/>
    </location>
    <ligand>
        <name>Mg(2+)</name>
        <dbReference type="ChEBI" id="CHEBI:18420"/>
        <label>2</label>
        <note>catalytic</note>
    </ligand>
</feature>
<dbReference type="CDD" id="cd05402">
    <property type="entry name" value="NT_PAP_TUTase"/>
    <property type="match status" value="1"/>
</dbReference>
<dbReference type="GO" id="GO:0005634">
    <property type="term" value="C:nucleus"/>
    <property type="evidence" value="ECO:0007669"/>
    <property type="project" value="UniProtKB-SubCell"/>
</dbReference>
<keyword evidence="10 14" id="KW-0460">Magnesium</keyword>
<keyword evidence="7 14" id="KW-0479">Metal-binding</keyword>
<feature type="binding site" evidence="14">
    <location>
        <position position="112"/>
    </location>
    <ligand>
        <name>Mg(2+)</name>
        <dbReference type="ChEBI" id="CHEBI:18420"/>
        <label>2</label>
        <note>catalytic</note>
    </ligand>
</feature>
<feature type="compositionally biased region" description="Basic and acidic residues" evidence="15">
    <location>
        <begin position="821"/>
        <end position="842"/>
    </location>
</feature>
<protein>
    <recommendedName>
        <fullName evidence="4">polynucleotide adenylyltransferase</fullName>
        <ecNumber evidence="4">2.7.7.19</ecNumber>
    </recommendedName>
</protein>
<keyword evidence="8 13" id="KW-0547">Nucleotide-binding</keyword>
<keyword evidence="20" id="KW-1185">Reference proteome</keyword>
<organism evidence="19 20">
    <name type="scientific">Stylophora pistillata</name>
    <name type="common">Smooth cauliflower coral</name>
    <dbReference type="NCBI Taxonomy" id="50429"/>
    <lineage>
        <taxon>Eukaryota</taxon>
        <taxon>Metazoa</taxon>
        <taxon>Cnidaria</taxon>
        <taxon>Anthozoa</taxon>
        <taxon>Hexacorallia</taxon>
        <taxon>Scleractinia</taxon>
        <taxon>Astrocoeniina</taxon>
        <taxon>Pocilloporidae</taxon>
        <taxon>Stylophora</taxon>
    </lineage>
</organism>
<evidence type="ECO:0000256" key="14">
    <source>
        <dbReference type="PIRSR" id="PIRSR018425-2"/>
    </source>
</evidence>
<evidence type="ECO:0000256" key="10">
    <source>
        <dbReference type="ARBA" id="ARBA00022842"/>
    </source>
</evidence>
<feature type="binding site" evidence="13">
    <location>
        <position position="243"/>
    </location>
    <ligand>
        <name>ATP</name>
        <dbReference type="ChEBI" id="CHEBI:30616"/>
    </ligand>
</feature>
<evidence type="ECO:0000313" key="20">
    <source>
        <dbReference type="Proteomes" id="UP000225706"/>
    </source>
</evidence>
<dbReference type="GO" id="GO:0046872">
    <property type="term" value="F:metal ion binding"/>
    <property type="evidence" value="ECO:0007669"/>
    <property type="project" value="UniProtKB-KW"/>
</dbReference>
<dbReference type="Gene3D" id="3.30.460.10">
    <property type="entry name" value="Beta Polymerase, domain 2"/>
    <property type="match status" value="1"/>
</dbReference>
<dbReference type="InterPro" id="IPR048840">
    <property type="entry name" value="PolA_pol_NTPase"/>
</dbReference>
<dbReference type="GO" id="GO:0031123">
    <property type="term" value="P:RNA 3'-end processing"/>
    <property type="evidence" value="ECO:0007669"/>
    <property type="project" value="InterPro"/>
</dbReference>
<gene>
    <name evidence="19" type="ORF">AWC38_SpisGene2410</name>
</gene>
<feature type="domain" description="Poly(A) polymerase central" evidence="17">
    <location>
        <begin position="234"/>
        <end position="382"/>
    </location>
</feature>
<dbReference type="SUPFAM" id="SSF81631">
    <property type="entry name" value="PAP/OAS1 substrate-binding domain"/>
    <property type="match status" value="1"/>
</dbReference>
<evidence type="ECO:0000256" key="9">
    <source>
        <dbReference type="ARBA" id="ARBA00022840"/>
    </source>
</evidence>
<feature type="binding site" evidence="14">
    <location>
        <position position="182"/>
    </location>
    <ligand>
        <name>Mg(2+)</name>
        <dbReference type="ChEBI" id="CHEBI:18420"/>
        <label>2</label>
        <note>catalytic</note>
    </ligand>
</feature>
<keyword evidence="6" id="KW-0808">Transferase</keyword>
<dbReference type="GO" id="GO:0005524">
    <property type="term" value="F:ATP binding"/>
    <property type="evidence" value="ECO:0007669"/>
    <property type="project" value="UniProtKB-KW"/>
</dbReference>
<dbReference type="PIRSF" id="PIRSF018425">
    <property type="entry name" value="PolyA_polymerase"/>
    <property type="match status" value="1"/>
</dbReference>
<feature type="binding site" evidence="13">
    <location>
        <begin position="110"/>
        <end position="112"/>
    </location>
    <ligand>
        <name>ATP</name>
        <dbReference type="ChEBI" id="CHEBI:30616"/>
    </ligand>
</feature>
<dbReference type="InterPro" id="IPR007010">
    <property type="entry name" value="PolA_pol_RNA-bd_dom"/>
</dbReference>
<keyword evidence="11" id="KW-0539">Nucleus</keyword>
<feature type="compositionally biased region" description="Low complexity" evidence="15">
    <location>
        <begin position="665"/>
        <end position="681"/>
    </location>
</feature>
<dbReference type="SUPFAM" id="SSF55003">
    <property type="entry name" value="PAP/Archaeal CCA-adding enzyme, C-terminal domain"/>
    <property type="match status" value="1"/>
</dbReference>
<dbReference type="AlphaFoldDB" id="A0A2B4STR8"/>
<comment type="cofactor">
    <cofactor evidence="1">
        <name>Mn(2+)</name>
        <dbReference type="ChEBI" id="CHEBI:29035"/>
    </cofactor>
</comment>
<feature type="domain" description="Poly(A) polymerase RNA-binding" evidence="16">
    <location>
        <begin position="456"/>
        <end position="511"/>
    </location>
</feature>
<evidence type="ECO:0000259" key="16">
    <source>
        <dbReference type="Pfam" id="PF04926"/>
    </source>
</evidence>
<keyword evidence="9 13" id="KW-0067">ATP-binding</keyword>
<dbReference type="Gene3D" id="3.30.70.590">
    <property type="entry name" value="Poly(A) polymerase predicted RNA binding domain"/>
    <property type="match status" value="1"/>
</dbReference>
<feature type="region of interest" description="Disordered" evidence="15">
    <location>
        <begin position="626"/>
        <end position="853"/>
    </location>
</feature>
<feature type="binding site" evidence="13">
    <location>
        <begin position="261"/>
        <end position="262"/>
    </location>
    <ligand>
        <name>ATP</name>
        <dbReference type="ChEBI" id="CHEBI:30616"/>
    </ligand>
</feature>
<dbReference type="GO" id="GO:0006397">
    <property type="term" value="P:mRNA processing"/>
    <property type="evidence" value="ECO:0007669"/>
    <property type="project" value="UniProtKB-KW"/>
</dbReference>
<evidence type="ECO:0000259" key="18">
    <source>
        <dbReference type="Pfam" id="PF20750"/>
    </source>
</evidence>
<evidence type="ECO:0000256" key="1">
    <source>
        <dbReference type="ARBA" id="ARBA00001936"/>
    </source>
</evidence>